<sequence>MKALVISKGAVQDIRDGSSFYDALDLGLGEYFTSTMIAEIEGLRITGGTHRKAYADYHRLLVRKFPYAVYYTSEDDRIIVWAVVDCRRNPDWIRDHLKQL</sequence>
<dbReference type="KEGG" id="soa:G3M56_011250"/>
<accession>A0A6B3LCB9</accession>
<gene>
    <name evidence="1" type="ORF">G3M56_011250</name>
</gene>
<evidence type="ECO:0000313" key="1">
    <source>
        <dbReference type="EMBL" id="QQL44456.1"/>
    </source>
</evidence>
<dbReference type="Gene3D" id="3.30.2310.20">
    <property type="entry name" value="RelE-like"/>
    <property type="match status" value="1"/>
</dbReference>
<dbReference type="AlphaFoldDB" id="A0A6B3LCB9"/>
<keyword evidence="2" id="KW-1185">Reference proteome</keyword>
<dbReference type="InterPro" id="IPR035093">
    <property type="entry name" value="RelE/ParE_toxin_dom_sf"/>
</dbReference>
<proteinExistence type="predicted"/>
<evidence type="ECO:0000313" key="2">
    <source>
        <dbReference type="Proteomes" id="UP000475117"/>
    </source>
</evidence>
<name>A0A6B3LCB9_9BACT</name>
<organism evidence="1 2">
    <name type="scientific">Sulfuriroseicoccus oceanibius</name>
    <dbReference type="NCBI Taxonomy" id="2707525"/>
    <lineage>
        <taxon>Bacteria</taxon>
        <taxon>Pseudomonadati</taxon>
        <taxon>Verrucomicrobiota</taxon>
        <taxon>Verrucomicrobiia</taxon>
        <taxon>Verrucomicrobiales</taxon>
        <taxon>Verrucomicrobiaceae</taxon>
        <taxon>Sulfuriroseicoccus</taxon>
    </lineage>
</organism>
<protein>
    <submittedName>
        <fullName evidence="1">Uncharacterized protein</fullName>
    </submittedName>
</protein>
<reference evidence="1 2" key="1">
    <citation type="submission" date="2020-12" db="EMBL/GenBank/DDBJ databases">
        <title>Sulforoseuscoccus oceanibium gen. nov., sp. nov., a representative of the phylum Verrucomicrobia with special cytoplasmic membrane, and proposal of Sulforoseuscoccusaceae fam. nov.</title>
        <authorList>
            <person name="Xi F."/>
        </authorList>
    </citation>
    <scope>NUCLEOTIDE SEQUENCE [LARGE SCALE GENOMIC DNA]</scope>
    <source>
        <strain evidence="1 2">T37</strain>
    </source>
</reference>
<dbReference type="EMBL" id="CP066776">
    <property type="protein sequence ID" value="QQL44456.1"/>
    <property type="molecule type" value="Genomic_DNA"/>
</dbReference>
<dbReference type="Proteomes" id="UP000475117">
    <property type="component" value="Chromosome"/>
</dbReference>
<dbReference type="RefSeq" id="WP_164365079.1">
    <property type="nucleotide sequence ID" value="NZ_CP066776.1"/>
</dbReference>